<dbReference type="InterPro" id="IPR025751">
    <property type="entry name" value="RsbRD_N_dom"/>
</dbReference>
<accession>A0ABN1GEW0</accession>
<dbReference type="RefSeq" id="WP_344602279.1">
    <property type="nucleotide sequence ID" value="NZ_BAAAHE010000007.1"/>
</dbReference>
<feature type="domain" description="PucR C-terminal helix-turn-helix" evidence="1">
    <location>
        <begin position="319"/>
        <end position="375"/>
    </location>
</feature>
<dbReference type="Pfam" id="PF14361">
    <property type="entry name" value="RsbRD_N"/>
    <property type="match status" value="1"/>
</dbReference>
<evidence type="ECO:0000259" key="2">
    <source>
        <dbReference type="Pfam" id="PF14361"/>
    </source>
</evidence>
<evidence type="ECO:0000259" key="1">
    <source>
        <dbReference type="Pfam" id="PF13556"/>
    </source>
</evidence>
<dbReference type="PANTHER" id="PTHR33744">
    <property type="entry name" value="CARBOHYDRATE DIACID REGULATOR"/>
    <property type="match status" value="1"/>
</dbReference>
<keyword evidence="4" id="KW-1185">Reference proteome</keyword>
<dbReference type="PANTHER" id="PTHR33744:SF1">
    <property type="entry name" value="DNA-BINDING TRANSCRIPTIONAL ACTIVATOR ADER"/>
    <property type="match status" value="1"/>
</dbReference>
<dbReference type="InterPro" id="IPR042070">
    <property type="entry name" value="PucR_C-HTH_sf"/>
</dbReference>
<organism evidence="3 4">
    <name type="scientific">Sporichthya brevicatena</name>
    <dbReference type="NCBI Taxonomy" id="171442"/>
    <lineage>
        <taxon>Bacteria</taxon>
        <taxon>Bacillati</taxon>
        <taxon>Actinomycetota</taxon>
        <taxon>Actinomycetes</taxon>
        <taxon>Sporichthyales</taxon>
        <taxon>Sporichthyaceae</taxon>
        <taxon>Sporichthya</taxon>
    </lineage>
</organism>
<dbReference type="InterPro" id="IPR051448">
    <property type="entry name" value="CdaR-like_regulators"/>
</dbReference>
<sequence>MLDATPRSLTAVADALMEREEALVTAQVKAVREFAGYDRIPLPSLRSSARRNVLRVVSVLRGSPDLPAEAEETERQSGGQRALQGIPADVVVGAYRAVMGLLREEFLATATDLQIPAVDVLHATRLLWDLTDRYSTEVVAERQQIDIEFARRDEQERLAFLQRLLTGTLLPAEVLVGGVAYGLVPDAEYWVSRGRHPEEHRHALSRRLEYSGATSTFRPLIGWIDGDVVAVTAKRPTVEADGAVLAVSGPVPPAGFPQAFGEATRLLNVAARFQRQGLVDNNTLSIRIAVVEEGELSEALLARYATPVLATGATAGIVLSTVRTFLACRRHIAETAAALSVHVNTVRYRLARYAELTGADLDDTETLIEVWWALESWALREQTPGA</sequence>
<evidence type="ECO:0000313" key="3">
    <source>
        <dbReference type="EMBL" id="GAA0610075.1"/>
    </source>
</evidence>
<evidence type="ECO:0000313" key="4">
    <source>
        <dbReference type="Proteomes" id="UP001500957"/>
    </source>
</evidence>
<dbReference type="EMBL" id="BAAAHE010000007">
    <property type="protein sequence ID" value="GAA0610075.1"/>
    <property type="molecule type" value="Genomic_DNA"/>
</dbReference>
<reference evidence="3 4" key="1">
    <citation type="journal article" date="2019" name="Int. J. Syst. Evol. Microbiol.">
        <title>The Global Catalogue of Microorganisms (GCM) 10K type strain sequencing project: providing services to taxonomists for standard genome sequencing and annotation.</title>
        <authorList>
            <consortium name="The Broad Institute Genomics Platform"/>
            <consortium name="The Broad Institute Genome Sequencing Center for Infectious Disease"/>
            <person name="Wu L."/>
            <person name="Ma J."/>
        </authorList>
    </citation>
    <scope>NUCLEOTIDE SEQUENCE [LARGE SCALE GENOMIC DNA]</scope>
    <source>
        <strain evidence="3 4">JCM 10671</strain>
    </source>
</reference>
<feature type="domain" description="RsbT co-antagonist protein RsbRD N-terminal" evidence="2">
    <location>
        <begin position="22"/>
        <end position="157"/>
    </location>
</feature>
<protein>
    <submittedName>
        <fullName evidence="3">PucR family transcriptional regulator</fullName>
    </submittedName>
</protein>
<name>A0ABN1GEW0_9ACTN</name>
<comment type="caution">
    <text evidence="3">The sequence shown here is derived from an EMBL/GenBank/DDBJ whole genome shotgun (WGS) entry which is preliminary data.</text>
</comment>
<gene>
    <name evidence="3" type="ORF">GCM10009547_10210</name>
</gene>
<proteinExistence type="predicted"/>
<dbReference type="Gene3D" id="1.10.10.2840">
    <property type="entry name" value="PucR C-terminal helix-turn-helix domain"/>
    <property type="match status" value="1"/>
</dbReference>
<dbReference type="Proteomes" id="UP001500957">
    <property type="component" value="Unassembled WGS sequence"/>
</dbReference>
<dbReference type="InterPro" id="IPR025736">
    <property type="entry name" value="PucR_C-HTH_dom"/>
</dbReference>
<dbReference type="Pfam" id="PF13556">
    <property type="entry name" value="HTH_30"/>
    <property type="match status" value="1"/>
</dbReference>